<sequence>MEKNIENKKMKHQNMEIRQTNKIMYILNGISATLIIIGAILKISHNEYGNLIISIGFISAYFIDNIEINRLKKIIKQLEKENTLKN</sequence>
<dbReference type="Pfam" id="PF22827">
    <property type="entry name" value="GldL_N"/>
    <property type="match status" value="1"/>
</dbReference>
<feature type="domain" description="Gliding motility protein GldL-like N-terminal" evidence="2">
    <location>
        <begin position="29"/>
        <end position="58"/>
    </location>
</feature>
<evidence type="ECO:0000313" key="4">
    <source>
        <dbReference type="Proteomes" id="UP000003053"/>
    </source>
</evidence>
<gene>
    <name evidence="3" type="ORF">PI23P_08055</name>
</gene>
<dbReference type="HOGENOM" id="CLU_2495222_0_0_10"/>
<keyword evidence="1" id="KW-1133">Transmembrane helix</keyword>
<dbReference type="STRING" id="313594.PI23P_08055"/>
<dbReference type="Proteomes" id="UP000003053">
    <property type="component" value="Unassembled WGS sequence"/>
</dbReference>
<feature type="transmembrane region" description="Helical" evidence="1">
    <location>
        <begin position="47"/>
        <end position="63"/>
    </location>
</feature>
<comment type="caution">
    <text evidence="3">The sequence shown here is derived from an EMBL/GenBank/DDBJ whole genome shotgun (WGS) entry which is preliminary data.</text>
</comment>
<feature type="transmembrane region" description="Helical" evidence="1">
    <location>
        <begin position="21"/>
        <end position="41"/>
    </location>
</feature>
<dbReference type="InterPro" id="IPR055087">
    <property type="entry name" value="GldL-like_N"/>
</dbReference>
<keyword evidence="1" id="KW-0472">Membrane</keyword>
<dbReference type="RefSeq" id="WP_004570231.1">
    <property type="nucleotide sequence ID" value="NZ_CH724148.1"/>
</dbReference>
<evidence type="ECO:0000313" key="3">
    <source>
        <dbReference type="EMBL" id="EAR12563.1"/>
    </source>
</evidence>
<accession>A4BZH0</accession>
<evidence type="ECO:0000259" key="2">
    <source>
        <dbReference type="Pfam" id="PF22827"/>
    </source>
</evidence>
<dbReference type="OrthoDB" id="1123286at2"/>
<reference evidence="3 4" key="1">
    <citation type="submission" date="2006-02" db="EMBL/GenBank/DDBJ databases">
        <authorList>
            <person name="Murray A."/>
            <person name="Staley J."/>
            <person name="Ferriera S."/>
            <person name="Johnson J."/>
            <person name="Kravitz S."/>
            <person name="Halpern A."/>
            <person name="Remington K."/>
            <person name="Beeson K."/>
            <person name="Tran B."/>
            <person name="Rogers Y.-H."/>
            <person name="Friedman R."/>
            <person name="Venter J.C."/>
        </authorList>
    </citation>
    <scope>NUCLEOTIDE SEQUENCE [LARGE SCALE GENOMIC DNA]</scope>
    <source>
        <strain evidence="3 4">23-P</strain>
    </source>
</reference>
<name>A4BZH0_9FLAO</name>
<keyword evidence="4" id="KW-1185">Reference proteome</keyword>
<proteinExistence type="predicted"/>
<evidence type="ECO:0000256" key="1">
    <source>
        <dbReference type="SAM" id="Phobius"/>
    </source>
</evidence>
<organism evidence="3 4">
    <name type="scientific">Polaribacter irgensii 23-P</name>
    <dbReference type="NCBI Taxonomy" id="313594"/>
    <lineage>
        <taxon>Bacteria</taxon>
        <taxon>Pseudomonadati</taxon>
        <taxon>Bacteroidota</taxon>
        <taxon>Flavobacteriia</taxon>
        <taxon>Flavobacteriales</taxon>
        <taxon>Flavobacteriaceae</taxon>
    </lineage>
</organism>
<dbReference type="EMBL" id="AAOG01000002">
    <property type="protein sequence ID" value="EAR12563.1"/>
    <property type="molecule type" value="Genomic_DNA"/>
</dbReference>
<dbReference type="AlphaFoldDB" id="A4BZH0"/>
<protein>
    <recommendedName>
        <fullName evidence="2">Gliding motility protein GldL-like N-terminal domain-containing protein</fullName>
    </recommendedName>
</protein>
<keyword evidence="1" id="KW-0812">Transmembrane</keyword>